<dbReference type="Proteomes" id="UP000198432">
    <property type="component" value="Unassembled WGS sequence"/>
</dbReference>
<name>A0A239DSP1_9BACT</name>
<dbReference type="OrthoDB" id="9429627at2"/>
<reference evidence="2" key="1">
    <citation type="submission" date="2017-06" db="EMBL/GenBank/DDBJ databases">
        <authorList>
            <person name="Varghese N."/>
            <person name="Submissions S."/>
        </authorList>
    </citation>
    <scope>NUCLEOTIDE SEQUENCE [LARGE SCALE GENOMIC DNA]</scope>
    <source>
        <strain evidence="2">NKM1</strain>
    </source>
</reference>
<evidence type="ECO:0000313" key="2">
    <source>
        <dbReference type="Proteomes" id="UP000198432"/>
    </source>
</evidence>
<accession>A0A239DSP1</accession>
<dbReference type="RefSeq" id="WP_089318510.1">
    <property type="nucleotide sequence ID" value="NZ_FZOQ01000005.1"/>
</dbReference>
<proteinExistence type="predicted"/>
<sequence length="108" mass="11718">MDRQPDGREILEGHVVDVACLRTIPSSQIGEEAKSHTTACALMGHCMESGYGLVGPDGRVALLDPKATPHVVSVLNHTTVERGVWLRVEREQKGEKMETQSVSEAEAP</sequence>
<protein>
    <submittedName>
        <fullName evidence="1">Uncharacterized protein</fullName>
    </submittedName>
</protein>
<dbReference type="EMBL" id="FZOQ01000005">
    <property type="protein sequence ID" value="SNS34762.1"/>
    <property type="molecule type" value="Genomic_DNA"/>
</dbReference>
<gene>
    <name evidence="1" type="ORF">SAMN06296052_10581</name>
</gene>
<evidence type="ECO:0000313" key="1">
    <source>
        <dbReference type="EMBL" id="SNS34762.1"/>
    </source>
</evidence>
<dbReference type="AlphaFoldDB" id="A0A239DSP1"/>
<keyword evidence="2" id="KW-1185">Reference proteome</keyword>
<organism evidence="1 2">
    <name type="scientific">Pontibacter ummariensis</name>
    <dbReference type="NCBI Taxonomy" id="1610492"/>
    <lineage>
        <taxon>Bacteria</taxon>
        <taxon>Pseudomonadati</taxon>
        <taxon>Bacteroidota</taxon>
        <taxon>Cytophagia</taxon>
        <taxon>Cytophagales</taxon>
        <taxon>Hymenobacteraceae</taxon>
        <taxon>Pontibacter</taxon>
    </lineage>
</organism>